<evidence type="ECO:0000259" key="8">
    <source>
        <dbReference type="Pfam" id="PF08392"/>
    </source>
</evidence>
<dbReference type="InterPro" id="IPR013601">
    <property type="entry name" value="FAE1_typ3_polyketide_synth"/>
</dbReference>
<feature type="transmembrane region" description="Helical" evidence="7">
    <location>
        <begin position="60"/>
        <end position="77"/>
    </location>
</feature>
<dbReference type="Gene3D" id="3.40.47.10">
    <property type="match status" value="1"/>
</dbReference>
<keyword evidence="7" id="KW-0812">Transmembrane</keyword>
<dbReference type="PANTHER" id="PTHR31561">
    <property type="entry name" value="3-KETOACYL-COA SYNTHASE"/>
    <property type="match status" value="1"/>
</dbReference>
<dbReference type="InterPro" id="IPR012392">
    <property type="entry name" value="3-ktacl-CoA_syn"/>
</dbReference>
<evidence type="ECO:0000256" key="2">
    <source>
        <dbReference type="ARBA" id="ARBA00005531"/>
    </source>
</evidence>
<dbReference type="CDD" id="cd00831">
    <property type="entry name" value="CHS_like"/>
    <property type="match status" value="1"/>
</dbReference>
<dbReference type="InterPro" id="IPR013747">
    <property type="entry name" value="ACP_syn_III_C"/>
</dbReference>
<dbReference type="Proteomes" id="UP001054252">
    <property type="component" value="Unassembled WGS sequence"/>
</dbReference>
<evidence type="ECO:0000256" key="5">
    <source>
        <dbReference type="ARBA" id="ARBA00047375"/>
    </source>
</evidence>
<evidence type="ECO:0000256" key="7">
    <source>
        <dbReference type="SAM" id="Phobius"/>
    </source>
</evidence>
<dbReference type="Pfam" id="PF08541">
    <property type="entry name" value="ACP_syn_III_C"/>
    <property type="match status" value="1"/>
</dbReference>
<dbReference type="PIRSF" id="PIRSF036417">
    <property type="entry name" value="3-ktacl-CoA_syn"/>
    <property type="match status" value="1"/>
</dbReference>
<comment type="pathway">
    <text evidence="1 6">Lipid metabolism; fatty acid biosynthesis.</text>
</comment>
<dbReference type="EMBL" id="BPVZ01000015">
    <property type="protein sequence ID" value="GKV00404.1"/>
    <property type="molecule type" value="Genomic_DNA"/>
</dbReference>
<comment type="caution">
    <text evidence="10">The sequence shown here is derived from an EMBL/GenBank/DDBJ whole genome shotgun (WGS) entry which is preliminary data.</text>
</comment>
<evidence type="ECO:0000313" key="11">
    <source>
        <dbReference type="Proteomes" id="UP001054252"/>
    </source>
</evidence>
<gene>
    <name evidence="10" type="ORF">SLEP1_g13096</name>
</gene>
<dbReference type="InterPro" id="IPR016039">
    <property type="entry name" value="Thiolase-like"/>
</dbReference>
<evidence type="ECO:0000256" key="1">
    <source>
        <dbReference type="ARBA" id="ARBA00005194"/>
    </source>
</evidence>
<evidence type="ECO:0000256" key="6">
    <source>
        <dbReference type="PIRNR" id="PIRNR036417"/>
    </source>
</evidence>
<proteinExistence type="inferred from homology"/>
<name>A0AAV5IKL0_9ROSI</name>
<dbReference type="SUPFAM" id="SSF53901">
    <property type="entry name" value="Thiolase-like"/>
    <property type="match status" value="2"/>
</dbReference>
<sequence>MAREQERLSTEIVNRGIEESGPHAGSFSFYVKVRPDLPDFLNSVNLKYVRLGYGYLLSHRLYLALPPLLIAVFSAHIGKLTWDSLYPKFHLSVDALFIVLLLGIIFYIYLGLTPRSTYLIDFACFRPPDEFKISKEEFIELARKSGKFNDAAIEFQQRVLKNSGIGDESYLPRLVFRPDHKVNLKDGREEAAMVIFGAVDDLLSVTKIQPKNIGILVVNCGVLNTTPSLSSMVINHYKLRHNIQSFNLGGMGCAAGIIAIDLARDLLNVYPGTYALVVSTEIVGYTFYPGNEMDMLLPNCFFRMGAAAIMLSCNRLDRWRSKYELTQLVRTHMGVDNKSFKSIHVKEDGEGIQGLSVGKDVIEVGGHALKANITTLGPLVLPVSEQVHFFTDLLFKQNTGSKPYIPDYKLAFEHICILAVGKKVLDEIQSNLELTEEYMEASRKTLERFGNTSSSSLWYELAYLEAKGKMKRGDRVWQIAFGSGFKCNSVVWKALRCVRRPRRNPWIEKENE</sequence>
<feature type="domain" description="FAE" evidence="8">
    <location>
        <begin position="114"/>
        <end position="396"/>
    </location>
</feature>
<evidence type="ECO:0000256" key="4">
    <source>
        <dbReference type="ARBA" id="ARBA00023315"/>
    </source>
</evidence>
<organism evidence="10 11">
    <name type="scientific">Rubroshorea leprosula</name>
    <dbReference type="NCBI Taxonomy" id="152421"/>
    <lineage>
        <taxon>Eukaryota</taxon>
        <taxon>Viridiplantae</taxon>
        <taxon>Streptophyta</taxon>
        <taxon>Embryophyta</taxon>
        <taxon>Tracheophyta</taxon>
        <taxon>Spermatophyta</taxon>
        <taxon>Magnoliopsida</taxon>
        <taxon>eudicotyledons</taxon>
        <taxon>Gunneridae</taxon>
        <taxon>Pentapetalae</taxon>
        <taxon>rosids</taxon>
        <taxon>malvids</taxon>
        <taxon>Malvales</taxon>
        <taxon>Dipterocarpaceae</taxon>
        <taxon>Rubroshorea</taxon>
    </lineage>
</organism>
<feature type="domain" description="Beta-ketoacyl-[acyl-carrier-protein] synthase III C-terminal" evidence="9">
    <location>
        <begin position="414"/>
        <end position="493"/>
    </location>
</feature>
<feature type="transmembrane region" description="Helical" evidence="7">
    <location>
        <begin position="89"/>
        <end position="110"/>
    </location>
</feature>
<evidence type="ECO:0000256" key="3">
    <source>
        <dbReference type="ARBA" id="ARBA00022679"/>
    </source>
</evidence>
<comment type="catalytic activity">
    <reaction evidence="5">
        <text>a very-long-chain acyl-CoA + malonyl-CoA + H(+) = a very-long-chain 3-oxoacyl-CoA + CO2 + CoA</text>
        <dbReference type="Rhea" id="RHEA:32727"/>
        <dbReference type="ChEBI" id="CHEBI:15378"/>
        <dbReference type="ChEBI" id="CHEBI:16526"/>
        <dbReference type="ChEBI" id="CHEBI:57287"/>
        <dbReference type="ChEBI" id="CHEBI:57384"/>
        <dbReference type="ChEBI" id="CHEBI:90725"/>
        <dbReference type="ChEBI" id="CHEBI:90736"/>
        <dbReference type="EC" id="2.3.1.199"/>
    </reaction>
</comment>
<accession>A0AAV5IKL0</accession>
<dbReference type="EC" id="2.3.1.-" evidence="6"/>
<protein>
    <recommendedName>
        <fullName evidence="6">3-ketoacyl-CoA synthase</fullName>
        <ecNumber evidence="6">2.3.1.-</ecNumber>
    </recommendedName>
</protein>
<comment type="similarity">
    <text evidence="2 6">Belongs to the thiolase-like superfamily. Chalcone/stilbene synthases family.</text>
</comment>
<keyword evidence="7" id="KW-0472">Membrane</keyword>
<evidence type="ECO:0000313" key="10">
    <source>
        <dbReference type="EMBL" id="GKV00404.1"/>
    </source>
</evidence>
<keyword evidence="4 6" id="KW-0012">Acyltransferase</keyword>
<keyword evidence="7" id="KW-1133">Transmembrane helix</keyword>
<evidence type="ECO:0000259" key="9">
    <source>
        <dbReference type="Pfam" id="PF08541"/>
    </source>
</evidence>
<dbReference type="GO" id="GO:0006633">
    <property type="term" value="P:fatty acid biosynthetic process"/>
    <property type="evidence" value="ECO:0007669"/>
    <property type="project" value="InterPro"/>
</dbReference>
<keyword evidence="3 6" id="KW-0808">Transferase</keyword>
<dbReference type="Pfam" id="PF08392">
    <property type="entry name" value="FAE1_CUT1_RppA"/>
    <property type="match status" value="1"/>
</dbReference>
<dbReference type="GO" id="GO:0016020">
    <property type="term" value="C:membrane"/>
    <property type="evidence" value="ECO:0007669"/>
    <property type="project" value="InterPro"/>
</dbReference>
<dbReference type="GO" id="GO:0009922">
    <property type="term" value="F:fatty acid elongase activity"/>
    <property type="evidence" value="ECO:0007669"/>
    <property type="project" value="UniProtKB-EC"/>
</dbReference>
<reference evidence="10 11" key="1">
    <citation type="journal article" date="2021" name="Commun. Biol.">
        <title>The genome of Shorea leprosula (Dipterocarpaceae) highlights the ecological relevance of drought in aseasonal tropical rainforests.</title>
        <authorList>
            <person name="Ng K.K.S."/>
            <person name="Kobayashi M.J."/>
            <person name="Fawcett J.A."/>
            <person name="Hatakeyama M."/>
            <person name="Paape T."/>
            <person name="Ng C.H."/>
            <person name="Ang C.C."/>
            <person name="Tnah L.H."/>
            <person name="Lee C.T."/>
            <person name="Nishiyama T."/>
            <person name="Sese J."/>
            <person name="O'Brien M.J."/>
            <person name="Copetti D."/>
            <person name="Mohd Noor M.I."/>
            <person name="Ong R.C."/>
            <person name="Putra M."/>
            <person name="Sireger I.Z."/>
            <person name="Indrioko S."/>
            <person name="Kosugi Y."/>
            <person name="Izuno A."/>
            <person name="Isagi Y."/>
            <person name="Lee S.L."/>
            <person name="Shimizu K.K."/>
        </authorList>
    </citation>
    <scope>NUCLEOTIDE SEQUENCE [LARGE SCALE GENOMIC DNA]</scope>
    <source>
        <strain evidence="10">214</strain>
    </source>
</reference>
<keyword evidence="11" id="KW-1185">Reference proteome</keyword>
<dbReference type="AlphaFoldDB" id="A0AAV5IKL0"/>